<evidence type="ECO:0000313" key="5">
    <source>
        <dbReference type="EMBL" id="MFC5669155.1"/>
    </source>
</evidence>
<keyword evidence="6" id="KW-1185">Reference proteome</keyword>
<dbReference type="PANTHER" id="PTHR33711:SF10">
    <property type="entry name" value="INTRADIOL RING-CLEAVAGE DIOXYGENASES DOMAIN-CONTAINING PROTEIN"/>
    <property type="match status" value="1"/>
</dbReference>
<dbReference type="SUPFAM" id="SSF49482">
    <property type="entry name" value="Aromatic compound dioxygenase"/>
    <property type="match status" value="1"/>
</dbReference>
<comment type="caution">
    <text evidence="5">The sequence shown here is derived from an EMBL/GenBank/DDBJ whole genome shotgun (WGS) entry which is preliminary data.</text>
</comment>
<reference evidence="6" key="1">
    <citation type="journal article" date="2019" name="Int. J. Syst. Evol. Microbiol.">
        <title>The Global Catalogue of Microorganisms (GCM) 10K type strain sequencing project: providing services to taxonomists for standard genome sequencing and annotation.</title>
        <authorList>
            <consortium name="The Broad Institute Genomics Platform"/>
            <consortium name="The Broad Institute Genome Sequencing Center for Infectious Disease"/>
            <person name="Wu L."/>
            <person name="Ma J."/>
        </authorList>
    </citation>
    <scope>NUCLEOTIDE SEQUENCE [LARGE SCALE GENOMIC DNA]</scope>
    <source>
        <strain evidence="6">JCM 13852</strain>
    </source>
</reference>
<dbReference type="PANTHER" id="PTHR33711">
    <property type="entry name" value="DIOXYGENASE, PUTATIVE (AFU_ORTHOLOGUE AFUA_2G02910)-RELATED"/>
    <property type="match status" value="1"/>
</dbReference>
<comment type="similarity">
    <text evidence="1">Belongs to the intradiol ring-cleavage dioxygenase family.</text>
</comment>
<keyword evidence="2" id="KW-0223">Dioxygenase</keyword>
<dbReference type="InterPro" id="IPR000627">
    <property type="entry name" value="Intradiol_dOase_C"/>
</dbReference>
<evidence type="ECO:0000256" key="2">
    <source>
        <dbReference type="ARBA" id="ARBA00022964"/>
    </source>
</evidence>
<organism evidence="5 6">
    <name type="scientific">Streptomyces incanus</name>
    <dbReference type="NCBI Taxonomy" id="887453"/>
    <lineage>
        <taxon>Bacteria</taxon>
        <taxon>Bacillati</taxon>
        <taxon>Actinomycetota</taxon>
        <taxon>Actinomycetes</taxon>
        <taxon>Kitasatosporales</taxon>
        <taxon>Streptomycetaceae</taxon>
        <taxon>Streptomyces</taxon>
    </lineage>
</organism>
<accession>A0ABW0XH25</accession>
<dbReference type="Gene3D" id="2.60.130.10">
    <property type="entry name" value="Aromatic compound dioxygenase"/>
    <property type="match status" value="1"/>
</dbReference>
<dbReference type="PROSITE" id="PS00083">
    <property type="entry name" value="INTRADIOL_DIOXYGENAS"/>
    <property type="match status" value="1"/>
</dbReference>
<dbReference type="EMBL" id="JBHSPC010000011">
    <property type="protein sequence ID" value="MFC5669155.1"/>
    <property type="molecule type" value="Genomic_DNA"/>
</dbReference>
<name>A0ABW0XH25_9ACTN</name>
<gene>
    <name evidence="5" type="ORF">ACFP2V_03195</name>
</gene>
<proteinExistence type="inferred from homology"/>
<dbReference type="Pfam" id="PF00775">
    <property type="entry name" value="Dioxygenase_C"/>
    <property type="match status" value="1"/>
</dbReference>
<evidence type="ECO:0000256" key="3">
    <source>
        <dbReference type="ARBA" id="ARBA00023002"/>
    </source>
</evidence>
<dbReference type="InterPro" id="IPR015889">
    <property type="entry name" value="Intradiol_dOase_core"/>
</dbReference>
<dbReference type="InterPro" id="IPR050770">
    <property type="entry name" value="Intradiol_RC_Dioxygenase"/>
</dbReference>
<evidence type="ECO:0000256" key="1">
    <source>
        <dbReference type="ARBA" id="ARBA00007825"/>
    </source>
</evidence>
<sequence>MIESFDPPLADSNSVVSTLRVPLAAPVHLDKEWFHHLPGPAFGQLKLGAFDHDLTVQGVSEPIGTRVIVHGTVTDSGGIPVKNALVEIWQANAAGGYRDSMDVSGFPLDANFHGAGRCLTDSRGAYRFVTIRPGPYPAMFKDGARAWRASHIHFSVLGAGCAGRLVTQMYFEGDPLIRMDRMINAVPDRRGQERLIALLDEENSIAESFGPRRALPTVDGSGAVIHPPERTDPGALLTKNPSALAYRFDIVLRGSAATPFE</sequence>
<evidence type="ECO:0000259" key="4">
    <source>
        <dbReference type="PROSITE" id="PS00083"/>
    </source>
</evidence>
<dbReference type="RefSeq" id="WP_381204961.1">
    <property type="nucleotide sequence ID" value="NZ_JBHSPC010000011.1"/>
</dbReference>
<protein>
    <submittedName>
        <fullName evidence="5">Protocatechuate 3,4-dioxygenase subunit beta</fullName>
    </submittedName>
</protein>
<dbReference type="Proteomes" id="UP001596183">
    <property type="component" value="Unassembled WGS sequence"/>
</dbReference>
<evidence type="ECO:0000313" key="6">
    <source>
        <dbReference type="Proteomes" id="UP001596183"/>
    </source>
</evidence>
<feature type="domain" description="Intradiol ring-cleavage dioxygenases" evidence="4">
    <location>
        <begin position="69"/>
        <end position="97"/>
    </location>
</feature>
<keyword evidence="3" id="KW-0560">Oxidoreductase</keyword>